<name>A0ABT2KF21_9RHOB</name>
<gene>
    <name evidence="2" type="ORF">MU516_16500</name>
</gene>
<proteinExistence type="predicted"/>
<organism evidence="2 3">
    <name type="scientific">Paracoccus maritimus</name>
    <dbReference type="NCBI Taxonomy" id="2933292"/>
    <lineage>
        <taxon>Bacteria</taxon>
        <taxon>Pseudomonadati</taxon>
        <taxon>Pseudomonadota</taxon>
        <taxon>Alphaproteobacteria</taxon>
        <taxon>Rhodobacterales</taxon>
        <taxon>Paracoccaceae</taxon>
        <taxon>Paracoccus</taxon>
    </lineage>
</organism>
<evidence type="ECO:0000313" key="3">
    <source>
        <dbReference type="Proteomes" id="UP001320702"/>
    </source>
</evidence>
<dbReference type="Pfam" id="PF03413">
    <property type="entry name" value="PepSY"/>
    <property type="match status" value="1"/>
</dbReference>
<protein>
    <submittedName>
        <fullName evidence="2">PepSY domain-containing protein</fullName>
    </submittedName>
</protein>
<comment type="caution">
    <text evidence="2">The sequence shown here is derived from an EMBL/GenBank/DDBJ whole genome shotgun (WGS) entry which is preliminary data.</text>
</comment>
<evidence type="ECO:0000313" key="2">
    <source>
        <dbReference type="EMBL" id="MCT4334460.1"/>
    </source>
</evidence>
<keyword evidence="3" id="KW-1185">Reference proteome</keyword>
<sequence>MRSIHLASFLFVTLSLPAGGESTPTRTSDYEMATEAVTRGDFMPLDQILDIVSLSHPGRLVELDLEMEDGRWVYEVELITPQGRLIEVELDAATGDILTVEDDDDD</sequence>
<dbReference type="Gene3D" id="3.10.450.40">
    <property type="match status" value="1"/>
</dbReference>
<accession>A0ABT2KF21</accession>
<dbReference type="Proteomes" id="UP001320702">
    <property type="component" value="Unassembled WGS sequence"/>
</dbReference>
<dbReference type="RefSeq" id="WP_260278374.1">
    <property type="nucleotide sequence ID" value="NZ_JANAVZ010000012.1"/>
</dbReference>
<reference evidence="2 3" key="1">
    <citation type="submission" date="2022-04" db="EMBL/GenBank/DDBJ databases">
        <title>Paracoccus sp. YLB-12 draft genome sequence.</title>
        <authorList>
            <person name="Yu L."/>
        </authorList>
    </citation>
    <scope>NUCLEOTIDE SEQUENCE [LARGE SCALE GENOMIC DNA]</scope>
    <source>
        <strain evidence="2 3">YLB-12</strain>
    </source>
</reference>
<feature type="domain" description="PepSY" evidence="1">
    <location>
        <begin position="44"/>
        <end position="101"/>
    </location>
</feature>
<dbReference type="EMBL" id="JANAVZ010000012">
    <property type="protein sequence ID" value="MCT4334460.1"/>
    <property type="molecule type" value="Genomic_DNA"/>
</dbReference>
<evidence type="ECO:0000259" key="1">
    <source>
        <dbReference type="Pfam" id="PF03413"/>
    </source>
</evidence>
<dbReference type="InterPro" id="IPR025711">
    <property type="entry name" value="PepSY"/>
</dbReference>